<name>A0A0U1ZUN9_9CAUD</name>
<protein>
    <submittedName>
        <fullName evidence="1">Uncharacterized protein</fullName>
    </submittedName>
</protein>
<proteinExistence type="predicted"/>
<dbReference type="GeneID" id="28802363"/>
<evidence type="ECO:0000313" key="2">
    <source>
        <dbReference type="Proteomes" id="UP000207597"/>
    </source>
</evidence>
<organism evidence="1 2">
    <name type="scientific">Staphylococcus phage Stau2</name>
    <dbReference type="NCBI Taxonomy" id="1200862"/>
    <lineage>
        <taxon>Viruses</taxon>
        <taxon>Duplodnaviria</taxon>
        <taxon>Heunggongvirae</taxon>
        <taxon>Uroviricota</taxon>
        <taxon>Caudoviricetes</taxon>
        <taxon>Herelleviridae</taxon>
        <taxon>Twortvirinae</taxon>
        <taxon>Silviavirus</taxon>
        <taxon>Silviavirus stau2</taxon>
    </lineage>
</organism>
<dbReference type="EMBL" id="KP881332">
    <property type="protein sequence ID" value="AKA61401.1"/>
    <property type="molecule type" value="Genomic_DNA"/>
</dbReference>
<dbReference type="Proteomes" id="UP000207597">
    <property type="component" value="Segment"/>
</dbReference>
<dbReference type="KEGG" id="vg:28802363"/>
<dbReference type="RefSeq" id="YP_009275907.1">
    <property type="nucleotide sequence ID" value="NC_030933.1"/>
</dbReference>
<accession>A0A0U1ZUN9</accession>
<reference evidence="1 2" key="1">
    <citation type="journal article" date="2016" name="Virus Genes">
        <title>Genomic analysis of Staphylococcus phage Stau2 isolated from medical specimen.</title>
        <authorList>
            <person name="Hsieh S.E."/>
            <person name="Tseng Y.H."/>
            <person name="Lo H.H."/>
            <person name="Chen S.T."/>
            <person name="Wu C.N."/>
        </authorList>
    </citation>
    <scope>NUCLEOTIDE SEQUENCE [LARGE SCALE GENOMIC DNA]</scope>
</reference>
<keyword evidence="2" id="KW-1185">Reference proteome</keyword>
<gene>
    <name evidence="1" type="ORF">Stau2_150</name>
</gene>
<sequence>MIDMNKIYVIYAEEDSYYDEESTLEVIGYTTNIEEAKYIKNNYDAWCRIIRVGEVERLTKEILDKEQKLYKLMSTAVIQREQHYFKPTQEFNTIVDEVFSSSKPDIDFNEKCEISVYSLNKNQIQVDIGLLFPTEPTEKEVNSIVNDAKNKINFILKNCEKADIRGTEKIVKMIRKLNNKET</sequence>
<evidence type="ECO:0000313" key="1">
    <source>
        <dbReference type="EMBL" id="AKA61401.1"/>
    </source>
</evidence>